<dbReference type="PANTHER" id="PTHR33337:SF40">
    <property type="entry name" value="CENP-V_GFA DOMAIN-CONTAINING PROTEIN-RELATED"/>
    <property type="match status" value="1"/>
</dbReference>
<dbReference type="EMBL" id="NSKD01000003">
    <property type="protein sequence ID" value="PAU80438.1"/>
    <property type="molecule type" value="Genomic_DNA"/>
</dbReference>
<dbReference type="GO" id="GO:0046872">
    <property type="term" value="F:metal ion binding"/>
    <property type="evidence" value="ECO:0007669"/>
    <property type="project" value="UniProtKB-KW"/>
</dbReference>
<evidence type="ECO:0000256" key="1">
    <source>
        <dbReference type="ARBA" id="ARBA00005495"/>
    </source>
</evidence>
<name>A0A2A2F673_9GAMM</name>
<comment type="caution">
    <text evidence="6">The sequence shown here is derived from an EMBL/GenBank/DDBJ whole genome shotgun (WGS) entry which is preliminary data.</text>
</comment>
<sequence>MHYGSCLCGNVQYRYSGTIDEVSRCHCTECQKSSGSAFVAVAPIESQYFEILKGEEFLKEFRATPQKVRVFCSACGSPLYSARDDAPETKRLRVGTLDAALKPSHQYQGFVSEKASWYELSDAWPQYERFPG</sequence>
<dbReference type="Proteomes" id="UP000218896">
    <property type="component" value="Unassembled WGS sequence"/>
</dbReference>
<evidence type="ECO:0000313" key="7">
    <source>
        <dbReference type="Proteomes" id="UP000218896"/>
    </source>
</evidence>
<accession>A0A2A2F673</accession>
<keyword evidence="3" id="KW-0862">Zinc</keyword>
<feature type="domain" description="CENP-V/GFA" evidence="5">
    <location>
        <begin position="2"/>
        <end position="119"/>
    </location>
</feature>
<evidence type="ECO:0000259" key="5">
    <source>
        <dbReference type="PROSITE" id="PS51891"/>
    </source>
</evidence>
<dbReference type="GO" id="GO:0016846">
    <property type="term" value="F:carbon-sulfur lyase activity"/>
    <property type="evidence" value="ECO:0007669"/>
    <property type="project" value="InterPro"/>
</dbReference>
<dbReference type="PANTHER" id="PTHR33337">
    <property type="entry name" value="GFA DOMAIN-CONTAINING PROTEIN"/>
    <property type="match status" value="1"/>
</dbReference>
<organism evidence="6 7">
    <name type="scientific">Halovibrio salipaludis</name>
    <dbReference type="NCBI Taxonomy" id="2032626"/>
    <lineage>
        <taxon>Bacteria</taxon>
        <taxon>Pseudomonadati</taxon>
        <taxon>Pseudomonadota</taxon>
        <taxon>Gammaproteobacteria</taxon>
        <taxon>Oceanospirillales</taxon>
        <taxon>Halomonadaceae</taxon>
        <taxon>Halovibrio</taxon>
    </lineage>
</organism>
<dbReference type="InterPro" id="IPR011057">
    <property type="entry name" value="Mss4-like_sf"/>
</dbReference>
<evidence type="ECO:0000313" key="6">
    <source>
        <dbReference type="EMBL" id="PAU80438.1"/>
    </source>
</evidence>
<dbReference type="OrthoDB" id="9786619at2"/>
<dbReference type="Pfam" id="PF04828">
    <property type="entry name" value="GFA"/>
    <property type="match status" value="1"/>
</dbReference>
<dbReference type="SUPFAM" id="SSF51316">
    <property type="entry name" value="Mss4-like"/>
    <property type="match status" value="1"/>
</dbReference>
<keyword evidence="4" id="KW-0456">Lyase</keyword>
<reference evidence="6 7" key="1">
    <citation type="submission" date="2017-08" db="EMBL/GenBank/DDBJ databases">
        <title>Halovibrio sewagensis sp. nov., isolated from wastewater of high salinity.</title>
        <authorList>
            <person name="Dong X."/>
            <person name="Zhang G."/>
        </authorList>
    </citation>
    <scope>NUCLEOTIDE SEQUENCE [LARGE SCALE GENOMIC DNA]</scope>
    <source>
        <strain evidence="6 7">YL5-2</strain>
    </source>
</reference>
<evidence type="ECO:0000256" key="3">
    <source>
        <dbReference type="ARBA" id="ARBA00022833"/>
    </source>
</evidence>
<dbReference type="InterPro" id="IPR006913">
    <property type="entry name" value="CENP-V/GFA"/>
</dbReference>
<evidence type="ECO:0000256" key="4">
    <source>
        <dbReference type="ARBA" id="ARBA00023239"/>
    </source>
</evidence>
<keyword evidence="7" id="KW-1185">Reference proteome</keyword>
<dbReference type="AlphaFoldDB" id="A0A2A2F673"/>
<comment type="similarity">
    <text evidence="1">Belongs to the Gfa family.</text>
</comment>
<dbReference type="RefSeq" id="WP_095617279.1">
    <property type="nucleotide sequence ID" value="NZ_NSKD01000003.1"/>
</dbReference>
<gene>
    <name evidence="6" type="ORF">CK501_08295</name>
</gene>
<evidence type="ECO:0000256" key="2">
    <source>
        <dbReference type="ARBA" id="ARBA00022723"/>
    </source>
</evidence>
<protein>
    <submittedName>
        <fullName evidence="6">Aldehyde-activating protein</fullName>
    </submittedName>
</protein>
<proteinExistence type="inferred from homology"/>
<dbReference type="PROSITE" id="PS51891">
    <property type="entry name" value="CENP_V_GFA"/>
    <property type="match status" value="1"/>
</dbReference>
<keyword evidence="2" id="KW-0479">Metal-binding</keyword>
<dbReference type="Gene3D" id="3.90.1590.10">
    <property type="entry name" value="glutathione-dependent formaldehyde- activating enzyme (gfa)"/>
    <property type="match status" value="1"/>
</dbReference>